<evidence type="ECO:0000313" key="2">
    <source>
        <dbReference type="Proteomes" id="UP000661691"/>
    </source>
</evidence>
<dbReference type="EMBL" id="JACXAH010000020">
    <property type="protein sequence ID" value="MBD1373254.1"/>
    <property type="molecule type" value="Genomic_DNA"/>
</dbReference>
<comment type="caution">
    <text evidence="1">The sequence shown here is derived from an EMBL/GenBank/DDBJ whole genome shotgun (WGS) entry which is preliminary data.</text>
</comment>
<keyword evidence="2" id="KW-1185">Reference proteome</keyword>
<protein>
    <submittedName>
        <fullName evidence="1">Uncharacterized protein</fullName>
    </submittedName>
</protein>
<dbReference type="AlphaFoldDB" id="A0A926NGP2"/>
<organism evidence="1 2">
    <name type="scientific">Polycladospora coralii</name>
    <dbReference type="NCBI Taxonomy" id="2771432"/>
    <lineage>
        <taxon>Bacteria</taxon>
        <taxon>Bacillati</taxon>
        <taxon>Bacillota</taxon>
        <taxon>Bacilli</taxon>
        <taxon>Bacillales</taxon>
        <taxon>Thermoactinomycetaceae</taxon>
        <taxon>Polycladospora</taxon>
    </lineage>
</organism>
<proteinExistence type="predicted"/>
<name>A0A926NGP2_9BACL</name>
<dbReference type="RefSeq" id="WP_191139822.1">
    <property type="nucleotide sequence ID" value="NZ_JACXAG020000004.1"/>
</dbReference>
<reference evidence="1" key="1">
    <citation type="submission" date="2020-09" db="EMBL/GenBank/DDBJ databases">
        <title>A novel bacterium of genus Hazenella, isolated from South China Sea.</title>
        <authorList>
            <person name="Huang H."/>
            <person name="Mo K."/>
            <person name="Hu Y."/>
        </authorList>
    </citation>
    <scope>NUCLEOTIDE SEQUENCE</scope>
    <source>
        <strain evidence="1">IB182357</strain>
    </source>
</reference>
<accession>A0A926NGP2</accession>
<dbReference type="Proteomes" id="UP000661691">
    <property type="component" value="Unassembled WGS sequence"/>
</dbReference>
<evidence type="ECO:0000313" key="1">
    <source>
        <dbReference type="EMBL" id="MBD1373254.1"/>
    </source>
</evidence>
<sequence>MLRKTPRLFVYYKTIQGLKCGLSGNPVRRLATASKEVIKGNHLIGNDWDTSLGKPTGPKP</sequence>
<gene>
    <name evidence="1" type="ORF">IC620_12935</name>
</gene>